<keyword evidence="3" id="KW-1185">Reference proteome</keyword>
<evidence type="ECO:0000313" key="2">
    <source>
        <dbReference type="EMBL" id="CAG7829145.1"/>
    </source>
</evidence>
<dbReference type="AlphaFoldDB" id="A0A8J2LUZ8"/>
<keyword evidence="1" id="KW-0812">Transmembrane</keyword>
<name>A0A8J2LUZ8_9HEXA</name>
<keyword evidence="1" id="KW-1133">Transmembrane helix</keyword>
<dbReference type="Proteomes" id="UP000708208">
    <property type="component" value="Unassembled WGS sequence"/>
</dbReference>
<keyword evidence="1" id="KW-0472">Membrane</keyword>
<reference evidence="2" key="1">
    <citation type="submission" date="2021-06" db="EMBL/GenBank/DDBJ databases">
        <authorList>
            <person name="Hodson N. C."/>
            <person name="Mongue J. A."/>
            <person name="Jaron S. K."/>
        </authorList>
    </citation>
    <scope>NUCLEOTIDE SEQUENCE</scope>
</reference>
<sequence length="71" mass="7908">MASHKTAFAYITIMIILMALLNYGAPTEFKCSREGMACQLVSSSIDQEPMEDCCGECVKDSETNEYKCIGW</sequence>
<proteinExistence type="predicted"/>
<evidence type="ECO:0000313" key="3">
    <source>
        <dbReference type="Proteomes" id="UP000708208"/>
    </source>
</evidence>
<protein>
    <submittedName>
        <fullName evidence="2">Uncharacterized protein</fullName>
    </submittedName>
</protein>
<feature type="transmembrane region" description="Helical" evidence="1">
    <location>
        <begin position="7"/>
        <end position="25"/>
    </location>
</feature>
<evidence type="ECO:0000256" key="1">
    <source>
        <dbReference type="SAM" id="Phobius"/>
    </source>
</evidence>
<dbReference type="EMBL" id="CAJVCH010550286">
    <property type="protein sequence ID" value="CAG7829145.1"/>
    <property type="molecule type" value="Genomic_DNA"/>
</dbReference>
<accession>A0A8J2LUZ8</accession>
<organism evidence="2 3">
    <name type="scientific">Allacma fusca</name>
    <dbReference type="NCBI Taxonomy" id="39272"/>
    <lineage>
        <taxon>Eukaryota</taxon>
        <taxon>Metazoa</taxon>
        <taxon>Ecdysozoa</taxon>
        <taxon>Arthropoda</taxon>
        <taxon>Hexapoda</taxon>
        <taxon>Collembola</taxon>
        <taxon>Symphypleona</taxon>
        <taxon>Sminthuridae</taxon>
        <taxon>Allacma</taxon>
    </lineage>
</organism>
<comment type="caution">
    <text evidence="2">The sequence shown here is derived from an EMBL/GenBank/DDBJ whole genome shotgun (WGS) entry which is preliminary data.</text>
</comment>
<gene>
    <name evidence="2" type="ORF">AFUS01_LOCUS39021</name>
</gene>